<dbReference type="EMBL" id="ALAN01000045">
    <property type="protein sequence ID" value="ETI69654.1"/>
    <property type="molecule type" value="Genomic_DNA"/>
</dbReference>
<keyword evidence="3" id="KW-1185">Reference proteome</keyword>
<keyword evidence="1" id="KW-0472">Membrane</keyword>
<evidence type="ECO:0000313" key="2">
    <source>
        <dbReference type="EMBL" id="ETI69654.1"/>
    </source>
</evidence>
<accession>A0AB94IRH9</accession>
<keyword evidence="1" id="KW-1133">Transmembrane helix</keyword>
<protein>
    <submittedName>
        <fullName evidence="2">Uncharacterized protein</fullName>
    </submittedName>
</protein>
<keyword evidence="1" id="KW-0812">Transmembrane</keyword>
<sequence>MLTAAQQKVKQELEELHAKGHFHKEVECSSPASKPSKKKWILSLIGVLLFCSFMIIHFSFSNHEEIVSYLTIEQNYSEQSVQLLNDILEKRNLDQEAQEVQTKFLSKEMEVKAPASFKNHHQDMIAAMEQRLTIVSYLAGKNIDPVRLNKYLIELDVKQELAADSLLKAFDREKIEYVVKDDGTVQYWINSKSYQIN</sequence>
<feature type="transmembrane region" description="Helical" evidence="1">
    <location>
        <begin position="40"/>
        <end position="60"/>
    </location>
</feature>
<comment type="caution">
    <text evidence="2">The sequence shown here is derived from an EMBL/GenBank/DDBJ whole genome shotgun (WGS) entry which is preliminary data.</text>
</comment>
<proteinExistence type="predicted"/>
<dbReference type="Proteomes" id="UP000018877">
    <property type="component" value="Unassembled WGS sequence"/>
</dbReference>
<organism evidence="2 3">
    <name type="scientific">Neobacillus vireti LMG 21834</name>
    <dbReference type="NCBI Taxonomy" id="1131730"/>
    <lineage>
        <taxon>Bacteria</taxon>
        <taxon>Bacillati</taxon>
        <taxon>Bacillota</taxon>
        <taxon>Bacilli</taxon>
        <taxon>Bacillales</taxon>
        <taxon>Bacillaceae</taxon>
        <taxon>Neobacillus</taxon>
    </lineage>
</organism>
<name>A0AB94IRH9_9BACI</name>
<reference evidence="2 3" key="1">
    <citation type="journal article" date="2014" name="Environ. Microbiol.">
        <title>The nitrate-ammonifying and nosZ-carrying bacterium Bacillus vireti is a potent source and sink for nitric and nitrous oxide under high nitrate conditions.</title>
        <authorList>
            <person name="Mania D."/>
            <person name="Heylen K."/>
            <person name="van Spanning R.J."/>
            <person name="Frostegard A."/>
        </authorList>
    </citation>
    <scope>NUCLEOTIDE SEQUENCE [LARGE SCALE GENOMIC DNA]</scope>
    <source>
        <strain evidence="2 3">LMG 21834</strain>
    </source>
</reference>
<evidence type="ECO:0000256" key="1">
    <source>
        <dbReference type="SAM" id="Phobius"/>
    </source>
</evidence>
<dbReference type="RefSeq" id="WP_024027474.1">
    <property type="nucleotide sequence ID" value="NZ_ALAN01000045.1"/>
</dbReference>
<evidence type="ECO:0000313" key="3">
    <source>
        <dbReference type="Proteomes" id="UP000018877"/>
    </source>
</evidence>
<gene>
    <name evidence="2" type="ORF">BAVI_06309</name>
</gene>
<dbReference type="AlphaFoldDB" id="A0AB94IRH9"/>